<evidence type="ECO:0000256" key="4">
    <source>
        <dbReference type="ARBA" id="ARBA00024746"/>
    </source>
</evidence>
<dbReference type="Pfam" id="PF03963">
    <property type="entry name" value="FlgD"/>
    <property type="match status" value="1"/>
</dbReference>
<evidence type="ECO:0000256" key="1">
    <source>
        <dbReference type="ARBA" id="ARBA00010577"/>
    </source>
</evidence>
<keyword evidence="3" id="KW-1005">Bacterial flagellum biogenesis</keyword>
<feature type="region of interest" description="Disordered" evidence="5">
    <location>
        <begin position="1"/>
        <end position="21"/>
    </location>
</feature>
<reference evidence="6" key="1">
    <citation type="journal article" date="2014" name="Int. J. Syst. Evol. Microbiol.">
        <title>Complete genome sequence of Corynebacterium casei LMG S-19264T (=DSM 44701T), isolated from a smear-ripened cheese.</title>
        <authorList>
            <consortium name="US DOE Joint Genome Institute (JGI-PGF)"/>
            <person name="Walter F."/>
            <person name="Albersmeier A."/>
            <person name="Kalinowski J."/>
            <person name="Ruckert C."/>
        </authorList>
    </citation>
    <scope>NUCLEOTIDE SEQUENCE</scope>
    <source>
        <strain evidence="6">KCTC 32422</strain>
    </source>
</reference>
<dbReference type="GO" id="GO:0044781">
    <property type="term" value="P:bacterial-type flagellum organization"/>
    <property type="evidence" value="ECO:0007669"/>
    <property type="project" value="UniProtKB-KW"/>
</dbReference>
<comment type="similarity">
    <text evidence="1">Belongs to the FlgD family.</text>
</comment>
<dbReference type="InterPro" id="IPR005648">
    <property type="entry name" value="FlgD"/>
</dbReference>
<organism evidence="6 7">
    <name type="scientific">Novosphingobium arvoryzae</name>
    <dbReference type="NCBI Taxonomy" id="1256514"/>
    <lineage>
        <taxon>Bacteria</taxon>
        <taxon>Pseudomonadati</taxon>
        <taxon>Pseudomonadota</taxon>
        <taxon>Alphaproteobacteria</taxon>
        <taxon>Sphingomonadales</taxon>
        <taxon>Sphingomonadaceae</taxon>
        <taxon>Novosphingobium</taxon>
    </lineage>
</organism>
<dbReference type="AlphaFoldDB" id="A0A918VLX1"/>
<evidence type="ECO:0000313" key="7">
    <source>
        <dbReference type="Proteomes" id="UP000634139"/>
    </source>
</evidence>
<comment type="function">
    <text evidence="4">Required for flagellar hook formation. May act as a scaffolding protein.</text>
</comment>
<sequence length="96" mass="9908">MTVSAISNGTSAPAAAASAAQNKTLGQADFIRLMTTQMKLQDPLEPVDNKEMIAQMAQFSSLSGISEINATLKAISAQLEQVTATAPATTTPETPA</sequence>
<comment type="caution">
    <text evidence="6">The sequence shown here is derived from an EMBL/GenBank/DDBJ whole genome shotgun (WGS) entry which is preliminary data.</text>
</comment>
<feature type="compositionally biased region" description="Low complexity" evidence="5">
    <location>
        <begin position="11"/>
        <end position="20"/>
    </location>
</feature>
<dbReference type="RefSeq" id="WP_189542862.1">
    <property type="nucleotide sequence ID" value="NZ_BMZD01000010.1"/>
</dbReference>
<name>A0A918VLX1_9SPHN</name>
<evidence type="ECO:0000256" key="5">
    <source>
        <dbReference type="SAM" id="MobiDB-lite"/>
    </source>
</evidence>
<proteinExistence type="inferred from homology"/>
<evidence type="ECO:0000256" key="2">
    <source>
        <dbReference type="ARBA" id="ARBA00016013"/>
    </source>
</evidence>
<accession>A0A918VLX1</accession>
<keyword evidence="7" id="KW-1185">Reference proteome</keyword>
<evidence type="ECO:0000313" key="6">
    <source>
        <dbReference type="EMBL" id="GHA06592.1"/>
    </source>
</evidence>
<feature type="compositionally biased region" description="Polar residues" evidence="5">
    <location>
        <begin position="1"/>
        <end position="10"/>
    </location>
</feature>
<reference evidence="6" key="2">
    <citation type="submission" date="2020-09" db="EMBL/GenBank/DDBJ databases">
        <authorList>
            <person name="Sun Q."/>
            <person name="Kim S."/>
        </authorList>
    </citation>
    <scope>NUCLEOTIDE SEQUENCE</scope>
    <source>
        <strain evidence="6">KCTC 32422</strain>
    </source>
</reference>
<dbReference type="EMBL" id="BMZD01000010">
    <property type="protein sequence ID" value="GHA06592.1"/>
    <property type="molecule type" value="Genomic_DNA"/>
</dbReference>
<gene>
    <name evidence="6" type="ORF">GCM10011617_29270</name>
</gene>
<evidence type="ECO:0000256" key="3">
    <source>
        <dbReference type="ARBA" id="ARBA00022795"/>
    </source>
</evidence>
<protein>
    <recommendedName>
        <fullName evidence="2">Basal-body rod modification protein FlgD</fullName>
    </recommendedName>
</protein>
<dbReference type="Proteomes" id="UP000634139">
    <property type="component" value="Unassembled WGS sequence"/>
</dbReference>